<sequence>MTTSAITSMATTTTTTTAASPRDDTLVLIETVLFCMLFIILLIILCIAYVHIKNLYLKRKFGVTAIYSQVEAECSGVLLDAPFDNKTHSIYMPD</sequence>
<keyword evidence="1" id="KW-1133">Transmembrane helix</keyword>
<keyword evidence="3" id="KW-1185">Reference proteome</keyword>
<dbReference type="KEGG" id="vg:23104165"/>
<accession>A0A0B4Q5N6</accession>
<dbReference type="GeneID" id="23104165"/>
<keyword evidence="2" id="KW-0261">Viral envelope protein</keyword>
<evidence type="ECO:0000256" key="1">
    <source>
        <dbReference type="SAM" id="Phobius"/>
    </source>
</evidence>
<evidence type="ECO:0000313" key="2">
    <source>
        <dbReference type="EMBL" id="AIU39553.1"/>
    </source>
</evidence>
<dbReference type="EMBL" id="KM924295">
    <property type="protein sequence ID" value="AIU39553.1"/>
    <property type="molecule type" value="Genomic_DNA"/>
</dbReference>
<reference evidence="2 3" key="1">
    <citation type="journal article" date="2015" name="Genome Announc.">
        <title>Genome sequences of equid herpesviruses 2 and 5.</title>
        <authorList>
            <person name="Wilkie G.S."/>
            <person name="Kerr K."/>
            <person name="Stewart J.P."/>
            <person name="Studdert M.J."/>
            <person name="Davison A.J."/>
        </authorList>
    </citation>
    <scope>NUCLEOTIDE SEQUENCE [LARGE SCALE GENOMIC DNA]</scope>
    <source>
        <strain evidence="2">2-141/67</strain>
    </source>
</reference>
<feature type="transmembrane region" description="Helical" evidence="1">
    <location>
        <begin position="26"/>
        <end position="50"/>
    </location>
</feature>
<dbReference type="OrthoDB" id="40424at10239"/>
<dbReference type="Proteomes" id="UP000124452">
    <property type="component" value="Segment"/>
</dbReference>
<protein>
    <submittedName>
        <fullName evidence="2">Envelope glycoprotein 150</fullName>
    </submittedName>
</protein>
<organism evidence="2 3">
    <name type="scientific">Equid gammaherpesvirus 5</name>
    <dbReference type="NCBI Taxonomy" id="10371"/>
    <lineage>
        <taxon>Viruses</taxon>
        <taxon>Duplodnaviria</taxon>
        <taxon>Heunggongvirae</taxon>
        <taxon>Peploviricota</taxon>
        <taxon>Herviviricetes</taxon>
        <taxon>Herpesvirales</taxon>
        <taxon>Orthoherpesviridae</taxon>
        <taxon>Gammaherpesvirinae</taxon>
        <taxon>Percavirus</taxon>
        <taxon>Percavirus equidgamma5</taxon>
    </lineage>
</organism>
<dbReference type="GO" id="GO:0019031">
    <property type="term" value="C:viral envelope"/>
    <property type="evidence" value="ECO:0007669"/>
    <property type="project" value="UniProtKB-KW"/>
</dbReference>
<gene>
    <name evidence="2" type="primary">ORF28</name>
</gene>
<dbReference type="RefSeq" id="YP_009118418.1">
    <property type="nucleotide sequence ID" value="NC_026421.1"/>
</dbReference>
<name>A0A0B4Q5N6_9GAMA</name>
<keyword evidence="1" id="KW-0812">Transmembrane</keyword>
<evidence type="ECO:0000313" key="3">
    <source>
        <dbReference type="Proteomes" id="UP000124452"/>
    </source>
</evidence>
<keyword evidence="2" id="KW-0946">Virion</keyword>
<proteinExistence type="predicted"/>
<keyword evidence="1" id="KW-0472">Membrane</keyword>